<accession>A0ABW3CU65</accession>
<sequence>MLKKPTLEVIAPEFGSSIEVKHYDEKNQNENASWHFHPEMEIVYVNGGAGKRHIGSHISYYNNGDLIFIGANLPHYGFTNRFSGNKSETVVQVREGLLGTDFMKLPEMEEVQLLFEKAKKGIVFHGETKRHIGAQLESLVPLDSFKRLLRLIKILQYLASSTEYTLLNLEGIMIETEPQDNERLNQIFAFVQQEFKRSIRLNEIAGHVSMTVPAFCRYFKQRTGKTFTKFVNEHRLVHAIKLISEQPLSITEVCYECGFNNFSHFHKSFKTYTGKTPTKYRNELIKIVR</sequence>
<dbReference type="Gene3D" id="1.10.10.60">
    <property type="entry name" value="Homeodomain-like"/>
    <property type="match status" value="2"/>
</dbReference>
<keyword evidence="3" id="KW-0804">Transcription</keyword>
<gene>
    <name evidence="5" type="ORF">ACFQ1M_03130</name>
</gene>
<evidence type="ECO:0000313" key="6">
    <source>
        <dbReference type="Proteomes" id="UP001596978"/>
    </source>
</evidence>
<dbReference type="RefSeq" id="WP_386403743.1">
    <property type="nucleotide sequence ID" value="NZ_JBHTJH010000004.1"/>
</dbReference>
<dbReference type="Gene3D" id="2.60.120.10">
    <property type="entry name" value="Jelly Rolls"/>
    <property type="match status" value="1"/>
</dbReference>
<comment type="caution">
    <text evidence="5">The sequence shown here is derived from an EMBL/GenBank/DDBJ whole genome shotgun (WGS) entry which is preliminary data.</text>
</comment>
<dbReference type="EMBL" id="JBHTJH010000004">
    <property type="protein sequence ID" value="MFD0861188.1"/>
    <property type="molecule type" value="Genomic_DNA"/>
</dbReference>
<dbReference type="SUPFAM" id="SSF51182">
    <property type="entry name" value="RmlC-like cupins"/>
    <property type="match status" value="1"/>
</dbReference>
<dbReference type="SMART" id="SM00342">
    <property type="entry name" value="HTH_ARAC"/>
    <property type="match status" value="1"/>
</dbReference>
<evidence type="ECO:0000313" key="5">
    <source>
        <dbReference type="EMBL" id="MFD0861188.1"/>
    </source>
</evidence>
<feature type="domain" description="HTH araC/xylS-type" evidence="4">
    <location>
        <begin position="185"/>
        <end position="283"/>
    </location>
</feature>
<dbReference type="InterPro" id="IPR018060">
    <property type="entry name" value="HTH_AraC"/>
</dbReference>
<dbReference type="PRINTS" id="PR00032">
    <property type="entry name" value="HTHARAC"/>
</dbReference>
<dbReference type="InterPro" id="IPR009057">
    <property type="entry name" value="Homeodomain-like_sf"/>
</dbReference>
<dbReference type="PANTHER" id="PTHR43280">
    <property type="entry name" value="ARAC-FAMILY TRANSCRIPTIONAL REGULATOR"/>
    <property type="match status" value="1"/>
</dbReference>
<evidence type="ECO:0000259" key="4">
    <source>
        <dbReference type="PROSITE" id="PS01124"/>
    </source>
</evidence>
<keyword evidence="6" id="KW-1185">Reference proteome</keyword>
<dbReference type="Pfam" id="PF12833">
    <property type="entry name" value="HTH_18"/>
    <property type="match status" value="1"/>
</dbReference>
<protein>
    <submittedName>
        <fullName evidence="5">Helix-turn-helix domain-containing protein</fullName>
    </submittedName>
</protein>
<dbReference type="PROSITE" id="PS00041">
    <property type="entry name" value="HTH_ARAC_FAMILY_1"/>
    <property type="match status" value="1"/>
</dbReference>
<proteinExistence type="predicted"/>
<dbReference type="PROSITE" id="PS01124">
    <property type="entry name" value="HTH_ARAC_FAMILY_2"/>
    <property type="match status" value="1"/>
</dbReference>
<dbReference type="SUPFAM" id="SSF46689">
    <property type="entry name" value="Homeodomain-like"/>
    <property type="match status" value="2"/>
</dbReference>
<name>A0ABW3CU65_9FLAO</name>
<organism evidence="5 6">
    <name type="scientific">Sungkyunkwania multivorans</name>
    <dbReference type="NCBI Taxonomy" id="1173618"/>
    <lineage>
        <taxon>Bacteria</taxon>
        <taxon>Pseudomonadati</taxon>
        <taxon>Bacteroidota</taxon>
        <taxon>Flavobacteriia</taxon>
        <taxon>Flavobacteriales</taxon>
        <taxon>Flavobacteriaceae</taxon>
        <taxon>Sungkyunkwania</taxon>
    </lineage>
</organism>
<evidence type="ECO:0000256" key="2">
    <source>
        <dbReference type="ARBA" id="ARBA00023125"/>
    </source>
</evidence>
<keyword evidence="1" id="KW-0805">Transcription regulation</keyword>
<keyword evidence="2" id="KW-0238">DNA-binding</keyword>
<evidence type="ECO:0000256" key="1">
    <source>
        <dbReference type="ARBA" id="ARBA00023015"/>
    </source>
</evidence>
<dbReference type="InterPro" id="IPR014710">
    <property type="entry name" value="RmlC-like_jellyroll"/>
</dbReference>
<evidence type="ECO:0000256" key="3">
    <source>
        <dbReference type="ARBA" id="ARBA00023163"/>
    </source>
</evidence>
<dbReference type="InterPro" id="IPR018062">
    <property type="entry name" value="HTH_AraC-typ_CS"/>
</dbReference>
<dbReference type="InterPro" id="IPR020449">
    <property type="entry name" value="Tscrpt_reg_AraC-type_HTH"/>
</dbReference>
<dbReference type="InterPro" id="IPR011051">
    <property type="entry name" value="RmlC_Cupin_sf"/>
</dbReference>
<dbReference type="PANTHER" id="PTHR43280:SF27">
    <property type="entry name" value="TRANSCRIPTIONAL REGULATOR MTLR"/>
    <property type="match status" value="1"/>
</dbReference>
<reference evidence="6" key="1">
    <citation type="journal article" date="2019" name="Int. J. Syst. Evol. Microbiol.">
        <title>The Global Catalogue of Microorganisms (GCM) 10K type strain sequencing project: providing services to taxonomists for standard genome sequencing and annotation.</title>
        <authorList>
            <consortium name="The Broad Institute Genomics Platform"/>
            <consortium name="The Broad Institute Genome Sequencing Center for Infectious Disease"/>
            <person name="Wu L."/>
            <person name="Ma J."/>
        </authorList>
    </citation>
    <scope>NUCLEOTIDE SEQUENCE [LARGE SCALE GENOMIC DNA]</scope>
    <source>
        <strain evidence="6">CCUG 62952</strain>
    </source>
</reference>
<dbReference type="Proteomes" id="UP001596978">
    <property type="component" value="Unassembled WGS sequence"/>
</dbReference>